<dbReference type="Gene3D" id="3.20.20.70">
    <property type="entry name" value="Aldolase class I"/>
    <property type="match status" value="1"/>
</dbReference>
<keyword evidence="5" id="KW-0963">Cytoplasm</keyword>
<dbReference type="HAMAP" id="MF_00224">
    <property type="entry name" value="DHO_dh_type1"/>
    <property type="match status" value="1"/>
</dbReference>
<dbReference type="SUPFAM" id="SSF51395">
    <property type="entry name" value="FMN-linked oxidoreductases"/>
    <property type="match status" value="1"/>
</dbReference>
<reference evidence="12" key="1">
    <citation type="submission" date="2018-05" db="EMBL/GenBank/DDBJ databases">
        <authorList>
            <person name="Lanie J.A."/>
            <person name="Ng W.-L."/>
            <person name="Kazmierczak K.M."/>
            <person name="Andrzejewski T.M."/>
            <person name="Davidsen T.M."/>
            <person name="Wayne K.J."/>
            <person name="Tettelin H."/>
            <person name="Glass J.I."/>
            <person name="Rusch D."/>
            <person name="Podicherti R."/>
            <person name="Tsui H.-C.T."/>
            <person name="Winkler M.E."/>
        </authorList>
    </citation>
    <scope>NUCLEOTIDE SEQUENCE</scope>
</reference>
<keyword evidence="9" id="KW-0560">Oxidoreductase</keyword>
<dbReference type="InterPro" id="IPR033888">
    <property type="entry name" value="DHOD_1B"/>
</dbReference>
<dbReference type="AlphaFoldDB" id="A0A381RMT2"/>
<keyword evidence="6" id="KW-0285">Flavoprotein</keyword>
<dbReference type="PANTHER" id="PTHR43073:SF2">
    <property type="entry name" value="DIHYDROPYRIMIDINE DEHYDROGENASE [NADP(+)]"/>
    <property type="match status" value="1"/>
</dbReference>
<comment type="subcellular location">
    <subcellularLocation>
        <location evidence="2">Cytoplasm</location>
    </subcellularLocation>
</comment>
<dbReference type="GO" id="GO:0017113">
    <property type="term" value="F:dihydropyrimidine dehydrogenase (NADP+) activity"/>
    <property type="evidence" value="ECO:0007669"/>
    <property type="project" value="TreeGrafter"/>
</dbReference>
<dbReference type="GO" id="GO:0006210">
    <property type="term" value="P:thymine catabolic process"/>
    <property type="evidence" value="ECO:0007669"/>
    <property type="project" value="TreeGrafter"/>
</dbReference>
<evidence type="ECO:0000256" key="1">
    <source>
        <dbReference type="ARBA" id="ARBA00001917"/>
    </source>
</evidence>
<dbReference type="CDD" id="cd04740">
    <property type="entry name" value="DHOD_1B_like"/>
    <property type="match status" value="1"/>
</dbReference>
<gene>
    <name evidence="12" type="ORF">METZ01_LOCUS46016</name>
</gene>
<dbReference type="GO" id="GO:0004152">
    <property type="term" value="F:dihydroorotate dehydrogenase activity"/>
    <property type="evidence" value="ECO:0007669"/>
    <property type="project" value="InterPro"/>
</dbReference>
<evidence type="ECO:0000256" key="2">
    <source>
        <dbReference type="ARBA" id="ARBA00004496"/>
    </source>
</evidence>
<evidence type="ECO:0000256" key="10">
    <source>
        <dbReference type="SAM" id="Phobius"/>
    </source>
</evidence>
<keyword evidence="10" id="KW-0812">Transmembrane</keyword>
<proteinExistence type="inferred from homology"/>
<evidence type="ECO:0000256" key="4">
    <source>
        <dbReference type="ARBA" id="ARBA00008008"/>
    </source>
</evidence>
<sequence length="271" mass="28960">MDLSQLGGIVVKGLSIHVERGNAPPRIVETPGGMLNSIGLQNVGAEGFLEEKLPFLRRFNTAVIANIWGRTFDEYIAVAERLDGAKGLTALELNISCPNIKEGGINFGTDPKQTEQVTRAVREASSLPLWVKLTPGVTDIGELARAAEAGGADALSVINTLRGMTIDVPSRRPTLSTIFGGLSGPAILPIALYMVYETRRATNLPILGIGGIEGLDQALQFFILGANAVQVGTANFYDPMASIRLVEDLRDWCETQGILSINELVGSLECD</sequence>
<dbReference type="EMBL" id="UINC01002123">
    <property type="protein sequence ID" value="SUZ93162.1"/>
    <property type="molecule type" value="Genomic_DNA"/>
</dbReference>
<organism evidence="12">
    <name type="scientific">marine metagenome</name>
    <dbReference type="NCBI Taxonomy" id="408172"/>
    <lineage>
        <taxon>unclassified sequences</taxon>
        <taxon>metagenomes</taxon>
        <taxon>ecological metagenomes</taxon>
    </lineage>
</organism>
<dbReference type="GO" id="GO:0006212">
    <property type="term" value="P:uracil catabolic process"/>
    <property type="evidence" value="ECO:0007669"/>
    <property type="project" value="TreeGrafter"/>
</dbReference>
<dbReference type="GO" id="GO:0050661">
    <property type="term" value="F:NADP binding"/>
    <property type="evidence" value="ECO:0007669"/>
    <property type="project" value="TreeGrafter"/>
</dbReference>
<evidence type="ECO:0000256" key="8">
    <source>
        <dbReference type="ARBA" id="ARBA00022975"/>
    </source>
</evidence>
<dbReference type="InterPro" id="IPR012135">
    <property type="entry name" value="Dihydroorotate_DH_1_2"/>
</dbReference>
<dbReference type="GO" id="GO:0005737">
    <property type="term" value="C:cytoplasm"/>
    <property type="evidence" value="ECO:0007669"/>
    <property type="project" value="UniProtKB-SubCell"/>
</dbReference>
<dbReference type="PIRSF" id="PIRSF000164">
    <property type="entry name" value="DHO_oxidase"/>
    <property type="match status" value="1"/>
</dbReference>
<evidence type="ECO:0000256" key="7">
    <source>
        <dbReference type="ARBA" id="ARBA00022643"/>
    </source>
</evidence>
<dbReference type="PANTHER" id="PTHR43073">
    <property type="entry name" value="DIHYDROPYRIMIDINE DEHYDROGENASE [NADP(+)]"/>
    <property type="match status" value="1"/>
</dbReference>
<evidence type="ECO:0000256" key="9">
    <source>
        <dbReference type="ARBA" id="ARBA00023002"/>
    </source>
</evidence>
<evidence type="ECO:0000256" key="3">
    <source>
        <dbReference type="ARBA" id="ARBA00004725"/>
    </source>
</evidence>
<keyword evidence="10" id="KW-1133">Transmembrane helix</keyword>
<dbReference type="NCBIfam" id="TIGR01037">
    <property type="entry name" value="pyrD_sub1_fam"/>
    <property type="match status" value="1"/>
</dbReference>
<comment type="similarity">
    <text evidence="4">Belongs to the dihydroorotate dehydrogenase family. Type 1 subfamily.</text>
</comment>
<feature type="domain" description="Dihydroorotate dehydrogenase catalytic" evidence="11">
    <location>
        <begin position="2"/>
        <end position="248"/>
    </location>
</feature>
<dbReference type="InterPro" id="IPR049622">
    <property type="entry name" value="Dihydroorotate_DH_I"/>
</dbReference>
<keyword evidence="8" id="KW-0665">Pyrimidine biosynthesis</keyword>
<evidence type="ECO:0000259" key="11">
    <source>
        <dbReference type="Pfam" id="PF01180"/>
    </source>
</evidence>
<dbReference type="GO" id="GO:0044205">
    <property type="term" value="P:'de novo' UMP biosynthetic process"/>
    <property type="evidence" value="ECO:0007669"/>
    <property type="project" value="UniProtKB-UniPathway"/>
</dbReference>
<dbReference type="UniPathway" id="UPA00070"/>
<dbReference type="NCBIfam" id="NF005574">
    <property type="entry name" value="PRK07259.1"/>
    <property type="match status" value="1"/>
</dbReference>
<protein>
    <recommendedName>
        <fullName evidence="11">Dihydroorotate dehydrogenase catalytic domain-containing protein</fullName>
    </recommendedName>
</protein>
<comment type="cofactor">
    <cofactor evidence="1">
        <name>FMN</name>
        <dbReference type="ChEBI" id="CHEBI:58210"/>
    </cofactor>
</comment>
<dbReference type="Pfam" id="PF01180">
    <property type="entry name" value="DHO_dh"/>
    <property type="match status" value="1"/>
</dbReference>
<accession>A0A381RMT2</accession>
<feature type="transmembrane region" description="Helical" evidence="10">
    <location>
        <begin position="175"/>
        <end position="196"/>
    </location>
</feature>
<evidence type="ECO:0000256" key="5">
    <source>
        <dbReference type="ARBA" id="ARBA00022490"/>
    </source>
</evidence>
<keyword evidence="7" id="KW-0288">FMN</keyword>
<keyword evidence="10" id="KW-0472">Membrane</keyword>
<comment type="pathway">
    <text evidence="3">Pyrimidine metabolism; UMP biosynthesis via de novo pathway.</text>
</comment>
<evidence type="ECO:0000256" key="6">
    <source>
        <dbReference type="ARBA" id="ARBA00022630"/>
    </source>
</evidence>
<dbReference type="InterPro" id="IPR024920">
    <property type="entry name" value="Dihydroorotate_DH_1"/>
</dbReference>
<dbReference type="InterPro" id="IPR013785">
    <property type="entry name" value="Aldolase_TIM"/>
</dbReference>
<dbReference type="GO" id="GO:0002058">
    <property type="term" value="F:uracil binding"/>
    <property type="evidence" value="ECO:0007669"/>
    <property type="project" value="TreeGrafter"/>
</dbReference>
<dbReference type="FunFam" id="3.20.20.70:FF:000027">
    <property type="entry name" value="Dihydropyrimidine dehydrogenase [NADP(+)]"/>
    <property type="match status" value="1"/>
</dbReference>
<evidence type="ECO:0000313" key="12">
    <source>
        <dbReference type="EMBL" id="SUZ93162.1"/>
    </source>
</evidence>
<dbReference type="InterPro" id="IPR005720">
    <property type="entry name" value="Dihydroorotate_DH_cat"/>
</dbReference>
<name>A0A381RMT2_9ZZZZ</name>